<dbReference type="EMBL" id="JAEPBH010000017">
    <property type="protein sequence ID" value="MBK4715285.1"/>
    <property type="molecule type" value="Genomic_DNA"/>
</dbReference>
<evidence type="ECO:0000256" key="1">
    <source>
        <dbReference type="SAM" id="SignalP"/>
    </source>
</evidence>
<organism evidence="2 3">
    <name type="scientific">Tenebrionibacter intestinalis</name>
    <dbReference type="NCBI Taxonomy" id="2799638"/>
    <lineage>
        <taxon>Bacteria</taxon>
        <taxon>Pseudomonadati</taxon>
        <taxon>Pseudomonadota</taxon>
        <taxon>Gammaproteobacteria</taxon>
        <taxon>Enterobacterales</taxon>
        <taxon>Enterobacteriaceae</taxon>
        <taxon>Tenebrionibacter/Tenebrionicola group</taxon>
        <taxon>Tenebrionibacter</taxon>
    </lineage>
</organism>
<proteinExistence type="predicted"/>
<reference evidence="2" key="1">
    <citation type="submission" date="2021-01" db="EMBL/GenBank/DDBJ databases">
        <title>Intestinitalea alba gen. nov., sp. nov., a novel genus of the family Enterobacteriaceae, isolated from the gut of the plastic-eating mealworm Tenebrio molitor L.</title>
        <authorList>
            <person name="Yang Y."/>
        </authorList>
    </citation>
    <scope>NUCLEOTIDE SEQUENCE</scope>
    <source>
        <strain evidence="2">BIT-L3</strain>
    </source>
</reference>
<comment type="caution">
    <text evidence="2">The sequence shown here is derived from an EMBL/GenBank/DDBJ whole genome shotgun (WGS) entry which is preliminary data.</text>
</comment>
<sequence length="453" mass="51801">MRYLPVLPGLLAPLPLLATCLSTPDVVVFGQMSYVNKRPSLWKIDGKNPYTGRNTFNDIAVKYADSCQVIENKLNVDIALYGLAYYSYRDAGAFEKDDNRTRVLLDRFRVSYNVSSSVRLDVGKIRTKQGLFYLKSPSNLLAGYYAGFKTTRIYDPSMKQSYFESFWGATLAQDTQNYSLSLTVAPKLTDIDKRYESSSNWSASRRANARERYLLTYTDYRMDKHTPSVNLLLGDARSVAISNSYYWTPQFVINAGMAWHDRQQWRHMDGDKARMVERYAFPSELYGIRKKNGVELALGMQYTTDRFSQLGLEYYFQSEGYSSGQWRQQTDLVKFLNQRTNYAPLDQAFDAYKYLMASENYNASSKGSLLGKHYINGWASLLLADRSVIQPYAVLNMVDASAMLGIHYNKPLDRLDKKLDVYTGVYTALGSKHSEFGLFGEAVGTYLGFKYHF</sequence>
<keyword evidence="3" id="KW-1185">Reference proteome</keyword>
<evidence type="ECO:0000313" key="3">
    <source>
        <dbReference type="Proteomes" id="UP000659047"/>
    </source>
</evidence>
<gene>
    <name evidence="2" type="ORF">JJB97_08070</name>
</gene>
<name>A0A8K0V6Y8_9ENTR</name>
<evidence type="ECO:0000313" key="2">
    <source>
        <dbReference type="EMBL" id="MBK4715285.1"/>
    </source>
</evidence>
<accession>A0A8K0V6Y8</accession>
<dbReference type="Proteomes" id="UP000659047">
    <property type="component" value="Unassembled WGS sequence"/>
</dbReference>
<dbReference type="AlphaFoldDB" id="A0A8K0V6Y8"/>
<feature type="signal peptide" evidence="1">
    <location>
        <begin position="1"/>
        <end position="18"/>
    </location>
</feature>
<keyword evidence="1" id="KW-0732">Signal</keyword>
<feature type="chain" id="PRO_5035444561" evidence="1">
    <location>
        <begin position="19"/>
        <end position="453"/>
    </location>
</feature>
<protein>
    <submittedName>
        <fullName evidence="2">Uncharacterized protein</fullName>
    </submittedName>
</protein>
<dbReference type="RefSeq" id="WP_238713521.1">
    <property type="nucleotide sequence ID" value="NZ_JAEPBH010000017.1"/>
</dbReference>